<evidence type="ECO:0000259" key="3">
    <source>
        <dbReference type="Pfam" id="PF09949"/>
    </source>
</evidence>
<accession>A0A0C9N170</accession>
<dbReference type="GO" id="GO:0008195">
    <property type="term" value="F:phosphatidate phosphatase activity"/>
    <property type="evidence" value="ECO:0007669"/>
    <property type="project" value="InterPro"/>
</dbReference>
<evidence type="ECO:0000313" key="5">
    <source>
        <dbReference type="Proteomes" id="UP000053815"/>
    </source>
</evidence>
<organism evidence="4">
    <name type="scientific">Mucor ambiguus</name>
    <dbReference type="NCBI Taxonomy" id="91626"/>
    <lineage>
        <taxon>Eukaryota</taxon>
        <taxon>Fungi</taxon>
        <taxon>Fungi incertae sedis</taxon>
        <taxon>Mucoromycota</taxon>
        <taxon>Mucoromycotina</taxon>
        <taxon>Mucoromycetes</taxon>
        <taxon>Mucorales</taxon>
        <taxon>Mucorineae</taxon>
        <taxon>Mucoraceae</taxon>
        <taxon>Mucor</taxon>
    </lineage>
</organism>
<gene>
    <name evidence="4" type="ORF">MAM1_0284c09224</name>
</gene>
<feature type="region of interest" description="Disordered" evidence="2">
    <location>
        <begin position="394"/>
        <end position="417"/>
    </location>
</feature>
<feature type="coiled-coil region" evidence="1">
    <location>
        <begin position="105"/>
        <end position="284"/>
    </location>
</feature>
<dbReference type="InterPro" id="IPR036412">
    <property type="entry name" value="HAD-like_sf"/>
</dbReference>
<feature type="region of interest" description="Disordered" evidence="2">
    <location>
        <begin position="1"/>
        <end position="64"/>
    </location>
</feature>
<feature type="compositionally biased region" description="Acidic residues" evidence="2">
    <location>
        <begin position="814"/>
        <end position="825"/>
    </location>
</feature>
<feature type="compositionally biased region" description="Polar residues" evidence="2">
    <location>
        <begin position="504"/>
        <end position="513"/>
    </location>
</feature>
<dbReference type="PANTHER" id="PTHR28208:SF3">
    <property type="entry name" value="PHOSPHATIDATE PHOSPHATASE APP1"/>
    <property type="match status" value="1"/>
</dbReference>
<evidence type="ECO:0000313" key="4">
    <source>
        <dbReference type="EMBL" id="GAN09692.1"/>
    </source>
</evidence>
<dbReference type="STRING" id="91626.A0A0C9N170"/>
<evidence type="ECO:0000256" key="1">
    <source>
        <dbReference type="SAM" id="Coils"/>
    </source>
</evidence>
<dbReference type="InterPro" id="IPR019236">
    <property type="entry name" value="APP1_cat"/>
</dbReference>
<name>A0A0C9N170_9FUNG</name>
<dbReference type="SUPFAM" id="SSF56784">
    <property type="entry name" value="HAD-like"/>
    <property type="match status" value="1"/>
</dbReference>
<dbReference type="InterPro" id="IPR052935">
    <property type="entry name" value="Mg2+_PAP"/>
</dbReference>
<dbReference type="Proteomes" id="UP000053815">
    <property type="component" value="Unassembled WGS sequence"/>
</dbReference>
<reference evidence="4" key="1">
    <citation type="submission" date="2014-09" db="EMBL/GenBank/DDBJ databases">
        <title>Draft genome sequence of an oleaginous Mucoromycotina fungus Mucor ambiguus NBRC6742.</title>
        <authorList>
            <person name="Takeda I."/>
            <person name="Yamane N."/>
            <person name="Morita T."/>
            <person name="Tamano K."/>
            <person name="Machida M."/>
            <person name="Baker S."/>
            <person name="Koike H."/>
        </authorList>
    </citation>
    <scope>NUCLEOTIDE SEQUENCE</scope>
    <source>
        <strain evidence="4">NBRC 6742</strain>
    </source>
</reference>
<dbReference type="EMBL" id="DF836573">
    <property type="protein sequence ID" value="GAN09692.1"/>
    <property type="molecule type" value="Genomic_DNA"/>
</dbReference>
<proteinExistence type="predicted"/>
<dbReference type="Pfam" id="PF09949">
    <property type="entry name" value="APP1_cat"/>
    <property type="match status" value="1"/>
</dbReference>
<feature type="region of interest" description="Disordered" evidence="2">
    <location>
        <begin position="472"/>
        <end position="513"/>
    </location>
</feature>
<feature type="region of interest" description="Disordered" evidence="2">
    <location>
        <begin position="790"/>
        <end position="826"/>
    </location>
</feature>
<feature type="region of interest" description="Disordered" evidence="2">
    <location>
        <begin position="863"/>
        <end position="883"/>
    </location>
</feature>
<protein>
    <recommendedName>
        <fullName evidence="3">Phosphatidate phosphatase APP1 catalytic domain-containing protein</fullName>
    </recommendedName>
</protein>
<sequence length="936" mass="106381">MESRKRVAASPALSNKAKQRKTAPTRPPITATKASMARAKAVNAQLTGTKPGVARKKKPEEPKTLARSFKTTAAGLKERPAWDLRGKVTDMTNLYKMNMQRLEELHGFKRELEITKSEKESQEKEALQKAAALRTQLQEMERAHTVAIEELNANQRIEYQRLEDDNLNFSRRLTTIETEVTDAKRKLDIQVKQLDQIKEDNRSLRASIDTTTAAFEKLDHENRNLESDMKKLQESLLLKEKEIANKESKSAQIDASVQALESKLADSNADRERLLNKIKDLEVKKKLTPAVNRECILFPTYAFRDPSNIDQWIVRTKGWALSMKKPGPKQRVLRGITKSVAGKGSATHEHANKMFENRFKYFMAKGKRNKKIEVEAVGAATNAEWVQLGNNPSLKLPLTPPPPPRSSSPIVSTPPDDLEDVHLQRQTFMQWQKIYDATKTYMDQPTTVIHKNDDDDVSPLPSMLNTPYAPTLMASNTNHDGTHTSSDEDDEEGGSSCDEAFSPLSENGTTLKSEGTGVFQGELCISDQQVEQWIRDSKHESLQEQDEERMIKIRSCSKREDHHHRTTIKKDFFFPPSYGIVQLIEPYGVSVISDIDDTIKDTRVLSGARTVLSNTFFNPTRAIPGMADAYLQWYNQGASYHYVSNSPFQLVHMLHQFIHNHHFPPGSFHLRPSTGIFSKLVQESGRSKRESICKILRDFPHRKFVLVGDSGEIDLEIYTRIAVDFPSQIIKIFIRDITSHQHQHHSTTQDKRQRRIHNKRSATFPAFFSSNFASSHKTESTPDLLSVIHHHDDQRNPNTDDENDGSQEEGHSYDDDDDEDEEDEGFHDTATKLAELVLEPSLTGHQPLHIGTHIQTVAAAAPESDNLTEGSHHQYRHQRQQPPSQSLIELFSRLAIARRLAKGTDVVLFKESKELYQDDQVKQALARYKNSKQQQH</sequence>
<dbReference type="PANTHER" id="PTHR28208">
    <property type="entry name" value="PHOSPHATIDATE PHOSPHATASE APP1"/>
    <property type="match status" value="1"/>
</dbReference>
<keyword evidence="1" id="KW-0175">Coiled coil</keyword>
<dbReference type="AlphaFoldDB" id="A0A0C9N170"/>
<feature type="domain" description="Phosphatidate phosphatase APP1 catalytic" evidence="3">
    <location>
        <begin position="589"/>
        <end position="736"/>
    </location>
</feature>
<keyword evidence="5" id="KW-1185">Reference proteome</keyword>
<evidence type="ECO:0000256" key="2">
    <source>
        <dbReference type="SAM" id="MobiDB-lite"/>
    </source>
</evidence>
<dbReference type="OrthoDB" id="2117591at2759"/>